<protein>
    <submittedName>
        <fullName evidence="7">Branched-chain amino acid ABC transporter permease</fullName>
    </submittedName>
</protein>
<dbReference type="PANTHER" id="PTHR30482:SF10">
    <property type="entry name" value="HIGH-AFFINITY BRANCHED-CHAIN AMINO ACID TRANSPORT PROTEIN BRAE"/>
    <property type="match status" value="1"/>
</dbReference>
<evidence type="ECO:0000313" key="7">
    <source>
        <dbReference type="EMBL" id="RAH96813.1"/>
    </source>
</evidence>
<name>A0A8B2NMW1_9HYPH</name>
<accession>A0A8B2NMW1</accession>
<evidence type="ECO:0000256" key="1">
    <source>
        <dbReference type="ARBA" id="ARBA00004651"/>
    </source>
</evidence>
<dbReference type="InterPro" id="IPR001851">
    <property type="entry name" value="ABC_transp_permease"/>
</dbReference>
<dbReference type="CDD" id="cd06581">
    <property type="entry name" value="TM_PBP1_LivM_like"/>
    <property type="match status" value="1"/>
</dbReference>
<evidence type="ECO:0000256" key="6">
    <source>
        <dbReference type="SAM" id="Phobius"/>
    </source>
</evidence>
<evidence type="ECO:0000313" key="8">
    <source>
        <dbReference type="Proteomes" id="UP000249590"/>
    </source>
</evidence>
<evidence type="ECO:0000256" key="5">
    <source>
        <dbReference type="ARBA" id="ARBA00023136"/>
    </source>
</evidence>
<gene>
    <name evidence="7" type="ORF">DLJ53_31620</name>
</gene>
<keyword evidence="4 6" id="KW-1133">Transmembrane helix</keyword>
<sequence>MTAYLIAIGSIGLIYALLALGLNLQWGQTGLINFGHVAFFAIGAYTSGLLALAGWPLPVTILVAMIVAGLAAWPLGRLTLTLKSDYLAVTAIGFSEVVRSVLENEAWLSGGPSGLPGIPTLFSGLSGLDRSLATFAVLLAVTVAVFLVLQTLTRSPFGRALRSIRDDEMAATALGKNVVSFKTRSLTLGAAIAGLAGAFYAHYLTFISPEQFTPEVTFNVWIAVIIGGSGSNPGVLLGTLILIIFLEGTRFLGDLGLALDGSQLGALRFMIIGAALVLCMIYRPSGILPPASRR</sequence>
<feature type="transmembrane region" description="Helical" evidence="6">
    <location>
        <begin position="31"/>
        <end position="53"/>
    </location>
</feature>
<feature type="transmembrane region" description="Helical" evidence="6">
    <location>
        <begin position="218"/>
        <end position="246"/>
    </location>
</feature>
<keyword evidence="5 6" id="KW-0472">Membrane</keyword>
<evidence type="ECO:0000256" key="3">
    <source>
        <dbReference type="ARBA" id="ARBA00022692"/>
    </source>
</evidence>
<feature type="transmembrane region" description="Helical" evidence="6">
    <location>
        <begin position="6"/>
        <end position="24"/>
    </location>
</feature>
<feature type="transmembrane region" description="Helical" evidence="6">
    <location>
        <begin position="266"/>
        <end position="284"/>
    </location>
</feature>
<keyword evidence="3 6" id="KW-0812">Transmembrane</keyword>
<keyword evidence="8" id="KW-1185">Reference proteome</keyword>
<feature type="transmembrane region" description="Helical" evidence="6">
    <location>
        <begin position="132"/>
        <end position="152"/>
    </location>
</feature>
<keyword evidence="2" id="KW-1003">Cell membrane</keyword>
<evidence type="ECO:0000256" key="2">
    <source>
        <dbReference type="ARBA" id="ARBA00022475"/>
    </source>
</evidence>
<reference evidence="7 8" key="1">
    <citation type="submission" date="2018-05" db="EMBL/GenBank/DDBJ databases">
        <title>Acuticoccus sediminis sp. nov., isolated from deep-sea sediment of Indian Ocean.</title>
        <authorList>
            <person name="Liu X."/>
            <person name="Lai Q."/>
            <person name="Du Y."/>
            <person name="Sun F."/>
            <person name="Zhang X."/>
            <person name="Wang S."/>
            <person name="Shao Z."/>
        </authorList>
    </citation>
    <scope>NUCLEOTIDE SEQUENCE [LARGE SCALE GENOMIC DNA]</scope>
    <source>
        <strain evidence="7 8">PTG4-2</strain>
    </source>
</reference>
<dbReference type="RefSeq" id="WP_111352335.1">
    <property type="nucleotide sequence ID" value="NZ_QHHQ01000011.1"/>
</dbReference>
<comment type="subcellular location">
    <subcellularLocation>
        <location evidence="1">Cell membrane</location>
        <topology evidence="1">Multi-pass membrane protein</topology>
    </subcellularLocation>
</comment>
<dbReference type="OrthoDB" id="9814461at2"/>
<feature type="transmembrane region" description="Helical" evidence="6">
    <location>
        <begin position="59"/>
        <end position="76"/>
    </location>
</feature>
<organism evidence="7 8">
    <name type="scientific">Acuticoccus sediminis</name>
    <dbReference type="NCBI Taxonomy" id="2184697"/>
    <lineage>
        <taxon>Bacteria</taxon>
        <taxon>Pseudomonadati</taxon>
        <taxon>Pseudomonadota</taxon>
        <taxon>Alphaproteobacteria</taxon>
        <taxon>Hyphomicrobiales</taxon>
        <taxon>Amorphaceae</taxon>
        <taxon>Acuticoccus</taxon>
    </lineage>
</organism>
<dbReference type="Pfam" id="PF02653">
    <property type="entry name" value="BPD_transp_2"/>
    <property type="match status" value="1"/>
</dbReference>
<dbReference type="PANTHER" id="PTHR30482">
    <property type="entry name" value="HIGH-AFFINITY BRANCHED-CHAIN AMINO ACID TRANSPORT SYSTEM PERMEASE"/>
    <property type="match status" value="1"/>
</dbReference>
<feature type="transmembrane region" description="Helical" evidence="6">
    <location>
        <begin position="186"/>
        <end position="206"/>
    </location>
</feature>
<dbReference type="GO" id="GO:0015658">
    <property type="term" value="F:branched-chain amino acid transmembrane transporter activity"/>
    <property type="evidence" value="ECO:0007669"/>
    <property type="project" value="InterPro"/>
</dbReference>
<dbReference type="EMBL" id="QHHQ01000011">
    <property type="protein sequence ID" value="RAH96813.1"/>
    <property type="molecule type" value="Genomic_DNA"/>
</dbReference>
<dbReference type="Proteomes" id="UP000249590">
    <property type="component" value="Unassembled WGS sequence"/>
</dbReference>
<proteinExistence type="predicted"/>
<dbReference type="InterPro" id="IPR043428">
    <property type="entry name" value="LivM-like"/>
</dbReference>
<dbReference type="AlphaFoldDB" id="A0A8B2NMW1"/>
<comment type="caution">
    <text evidence="7">The sequence shown here is derived from an EMBL/GenBank/DDBJ whole genome shotgun (WGS) entry which is preliminary data.</text>
</comment>
<dbReference type="GO" id="GO:0005886">
    <property type="term" value="C:plasma membrane"/>
    <property type="evidence" value="ECO:0007669"/>
    <property type="project" value="UniProtKB-SubCell"/>
</dbReference>
<evidence type="ECO:0000256" key="4">
    <source>
        <dbReference type="ARBA" id="ARBA00022989"/>
    </source>
</evidence>